<feature type="region of interest" description="Disordered" evidence="1">
    <location>
        <begin position="36"/>
        <end position="62"/>
    </location>
</feature>
<dbReference type="EMBL" id="BMAT01006634">
    <property type="protein sequence ID" value="GFS16840.1"/>
    <property type="molecule type" value="Genomic_DNA"/>
</dbReference>
<feature type="compositionally biased region" description="Basic and acidic residues" evidence="1">
    <location>
        <begin position="36"/>
        <end position="45"/>
    </location>
</feature>
<feature type="region of interest" description="Disordered" evidence="1">
    <location>
        <begin position="593"/>
        <end position="614"/>
    </location>
</feature>
<protein>
    <submittedName>
        <fullName evidence="2">Uncharacterized protein</fullName>
    </submittedName>
</protein>
<feature type="compositionally biased region" description="Polar residues" evidence="1">
    <location>
        <begin position="142"/>
        <end position="153"/>
    </location>
</feature>
<evidence type="ECO:0000256" key="1">
    <source>
        <dbReference type="SAM" id="MobiDB-lite"/>
    </source>
</evidence>
<feature type="compositionally biased region" description="Basic and acidic residues" evidence="1">
    <location>
        <begin position="417"/>
        <end position="427"/>
    </location>
</feature>
<dbReference type="AlphaFoldDB" id="A0AAV4J3I3"/>
<feature type="region of interest" description="Disordered" evidence="1">
    <location>
        <begin position="137"/>
        <end position="175"/>
    </location>
</feature>
<dbReference type="Proteomes" id="UP000762676">
    <property type="component" value="Unassembled WGS sequence"/>
</dbReference>
<evidence type="ECO:0000313" key="3">
    <source>
        <dbReference type="Proteomes" id="UP000762676"/>
    </source>
</evidence>
<reference evidence="2 3" key="1">
    <citation type="journal article" date="2021" name="Elife">
        <title>Chloroplast acquisition without the gene transfer in kleptoplastic sea slugs, Plakobranchus ocellatus.</title>
        <authorList>
            <person name="Maeda T."/>
            <person name="Takahashi S."/>
            <person name="Yoshida T."/>
            <person name="Shimamura S."/>
            <person name="Takaki Y."/>
            <person name="Nagai Y."/>
            <person name="Toyoda A."/>
            <person name="Suzuki Y."/>
            <person name="Arimoto A."/>
            <person name="Ishii H."/>
            <person name="Satoh N."/>
            <person name="Nishiyama T."/>
            <person name="Hasebe M."/>
            <person name="Maruyama T."/>
            <person name="Minagawa J."/>
            <person name="Obokata J."/>
            <person name="Shigenobu S."/>
        </authorList>
    </citation>
    <scope>NUCLEOTIDE SEQUENCE [LARGE SCALE GENOMIC DNA]</scope>
</reference>
<feature type="region of interest" description="Disordered" evidence="1">
    <location>
        <begin position="219"/>
        <end position="260"/>
    </location>
</feature>
<comment type="caution">
    <text evidence="2">The sequence shown here is derived from an EMBL/GenBank/DDBJ whole genome shotgun (WGS) entry which is preliminary data.</text>
</comment>
<keyword evidence="3" id="KW-1185">Reference proteome</keyword>
<feature type="compositionally biased region" description="Polar residues" evidence="1">
    <location>
        <begin position="46"/>
        <end position="59"/>
    </location>
</feature>
<accession>A0AAV4J3I3</accession>
<gene>
    <name evidence="2" type="ORF">ElyMa_003224100</name>
</gene>
<feature type="region of interest" description="Disordered" evidence="1">
    <location>
        <begin position="351"/>
        <end position="427"/>
    </location>
</feature>
<organism evidence="2 3">
    <name type="scientific">Elysia marginata</name>
    <dbReference type="NCBI Taxonomy" id="1093978"/>
    <lineage>
        <taxon>Eukaryota</taxon>
        <taxon>Metazoa</taxon>
        <taxon>Spiralia</taxon>
        <taxon>Lophotrochozoa</taxon>
        <taxon>Mollusca</taxon>
        <taxon>Gastropoda</taxon>
        <taxon>Heterobranchia</taxon>
        <taxon>Euthyneura</taxon>
        <taxon>Panpulmonata</taxon>
        <taxon>Sacoglossa</taxon>
        <taxon>Placobranchoidea</taxon>
        <taxon>Plakobranchidae</taxon>
        <taxon>Elysia</taxon>
    </lineage>
</organism>
<proteinExistence type="predicted"/>
<sequence>MMEARHSLDDNLLNVRPRSKDFLRVKSEELSCAGPVKDRHAKKDSMTTTCQKHPSNMQHHQPLRFVPDIPRGCKQEDHEQSNLLYHFGMKPQVQPDSNLENPTENVATRLNTLNVPQPKASICTPSALMTKQHIQRKHQQKLTRQSVVEESTPGNGAGTKGNGGGRECNGGTGSGGEILDKVEQLTRQLVRVCVGKRNCSLDMGEAAAIHISVSPKVIETKKKSPNSTSSFRFGSGKKTSTEKGASAEGVRREQNDTKSNNLDVVEAPLKAFFLRNRNNTSSLRGGKKITGAPGEEAASLAAAYTEEEKYPWGRRLEDAPWRSPMYSVIPDHRQRCTRCLTYFHFTAVNVPESNNTGAKRGGDTAGGGNTREPTSRGLSASQSVRSKRAKLQKMKSLQSKWEARKGQLYHTKSAPSTREDDPSEDHVEHARLKVRHSWAKYGQHSYDSRMALAEDDEDNLYSTKNSSPSSNFLRPPLSEGQTLMLRENEARLLSQKTLQKNQEVCMDENVSKTSREHDLGPCISKIADGNERGTSACYGQTGSECSSHSTELRGHPVSIVVEDAFPTKKSSNHLTRSNSFRDKKLENPKLHRCLSKSEHHAHNSCENSNDYHDRDKQDARLLQPGDKPERHYSSLSVSPGLLVKQKSLPLSGDDTAVSRDSSEIVGGPWVFTNVAAPAKHSTGKGESPSKSTLSHIWQHSVDILIALLERF</sequence>
<feature type="compositionally biased region" description="Gly residues" evidence="1">
    <location>
        <begin position="155"/>
        <end position="175"/>
    </location>
</feature>
<evidence type="ECO:0000313" key="2">
    <source>
        <dbReference type="EMBL" id="GFS16840.1"/>
    </source>
</evidence>
<name>A0AAV4J3I3_9GAST</name>